<evidence type="ECO:0000313" key="2">
    <source>
        <dbReference type="Proteomes" id="UP000257109"/>
    </source>
</evidence>
<feature type="non-terminal residue" evidence="1">
    <location>
        <position position="1"/>
    </location>
</feature>
<name>A0A371HAH0_MUCPR</name>
<evidence type="ECO:0000313" key="1">
    <source>
        <dbReference type="EMBL" id="RDX99754.1"/>
    </source>
</evidence>
<dbReference type="EMBL" id="QJKJ01003144">
    <property type="protein sequence ID" value="RDX99754.1"/>
    <property type="molecule type" value="Genomic_DNA"/>
</dbReference>
<proteinExistence type="predicted"/>
<accession>A0A371HAH0</accession>
<reference evidence="1" key="1">
    <citation type="submission" date="2018-05" db="EMBL/GenBank/DDBJ databases">
        <title>Draft genome of Mucuna pruriens seed.</title>
        <authorList>
            <person name="Nnadi N.E."/>
            <person name="Vos R."/>
            <person name="Hasami M.H."/>
            <person name="Devisetty U.K."/>
            <person name="Aguiy J.C."/>
        </authorList>
    </citation>
    <scope>NUCLEOTIDE SEQUENCE [LARGE SCALE GENOMIC DNA]</scope>
    <source>
        <strain evidence="1">JCA_2017</strain>
    </source>
</reference>
<protein>
    <recommendedName>
        <fullName evidence="3">Retrotransposon gag domain-containing protein</fullName>
    </recommendedName>
</protein>
<organism evidence="1 2">
    <name type="scientific">Mucuna pruriens</name>
    <name type="common">Velvet bean</name>
    <name type="synonym">Dolichos pruriens</name>
    <dbReference type="NCBI Taxonomy" id="157652"/>
    <lineage>
        <taxon>Eukaryota</taxon>
        <taxon>Viridiplantae</taxon>
        <taxon>Streptophyta</taxon>
        <taxon>Embryophyta</taxon>
        <taxon>Tracheophyta</taxon>
        <taxon>Spermatophyta</taxon>
        <taxon>Magnoliopsida</taxon>
        <taxon>eudicotyledons</taxon>
        <taxon>Gunneridae</taxon>
        <taxon>Pentapetalae</taxon>
        <taxon>rosids</taxon>
        <taxon>fabids</taxon>
        <taxon>Fabales</taxon>
        <taxon>Fabaceae</taxon>
        <taxon>Papilionoideae</taxon>
        <taxon>50 kb inversion clade</taxon>
        <taxon>NPAAA clade</taxon>
        <taxon>indigoferoid/millettioid clade</taxon>
        <taxon>Phaseoleae</taxon>
        <taxon>Mucuna</taxon>
    </lineage>
</organism>
<gene>
    <name evidence="1" type="ORF">CR513_17148</name>
</gene>
<dbReference type="AlphaFoldDB" id="A0A371HAH0"/>
<comment type="caution">
    <text evidence="1">The sequence shown here is derived from an EMBL/GenBank/DDBJ whole genome shotgun (WGS) entry which is preliminary data.</text>
</comment>
<sequence length="124" mass="14177">MYISGGDNRLNCKHFPGTLRGVTMQWMATLLARSIQTFSDLARSFVSQFAANKIKKLKGLRVGPFSDALALRRPTSMEEIPARAEKHVEVEEDQLERREVEHDFNHKDVRRPIQAKEDKSLVLA</sequence>
<evidence type="ECO:0008006" key="3">
    <source>
        <dbReference type="Google" id="ProtNLM"/>
    </source>
</evidence>
<keyword evidence="2" id="KW-1185">Reference proteome</keyword>
<dbReference type="Proteomes" id="UP000257109">
    <property type="component" value="Unassembled WGS sequence"/>
</dbReference>